<proteinExistence type="predicted"/>
<feature type="domain" description="Mtf2-like C-terminal" evidence="2">
    <location>
        <begin position="191"/>
        <end position="410"/>
    </location>
</feature>
<feature type="region of interest" description="Disordered" evidence="1">
    <location>
        <begin position="95"/>
        <end position="119"/>
    </location>
</feature>
<dbReference type="EMBL" id="JAHMUF010000018">
    <property type="protein sequence ID" value="KAG7192398.1"/>
    <property type="molecule type" value="Genomic_DNA"/>
</dbReference>
<dbReference type="Pfam" id="PF19189">
    <property type="entry name" value="Mtf2"/>
    <property type="match status" value="1"/>
</dbReference>
<sequence>MLLRFNSSTKKEVFDFEDVGFLESIIQEKDRDTKQVEDTSFASILEQQNKLLHEKTRTPELPDDREVTETLNQFLNLTFEVDEPTKSFDELLQEVGNNNSGHQSSMKSEEPESATEIERKSQIIETEAQVFRNVFDMYMKKDKEADVNEHLLKDKTDTFKLVRTSINNILDSNGLISASPLRSFDEMVLSKALSALKPTFQYIQQDLDTKTEIVAFFKNILERFIQLAREAKEDDPVKMEEIYLRSTLARDRDSEELFNKIAETSASTPAHPTLNVATLPLIFNHVLHVLIFKFADGALPITLYNFLQQNLSLHTVMCNQQTFNHILRATWIYRGKTLVQDITTVYLEMINNGFKGDIVTFNIVKQIVIDYYRLKVGQYPGINDESRLPMWSGEDDKHVQRLRRHLGYLSNRLRHT</sequence>
<keyword evidence="4" id="KW-1185">Reference proteome</keyword>
<organism evidence="3 4">
    <name type="scientific">Scheffersomyces spartinae</name>
    <dbReference type="NCBI Taxonomy" id="45513"/>
    <lineage>
        <taxon>Eukaryota</taxon>
        <taxon>Fungi</taxon>
        <taxon>Dikarya</taxon>
        <taxon>Ascomycota</taxon>
        <taxon>Saccharomycotina</taxon>
        <taxon>Pichiomycetes</taxon>
        <taxon>Debaryomycetaceae</taxon>
        <taxon>Scheffersomyces</taxon>
    </lineage>
</organism>
<protein>
    <recommendedName>
        <fullName evidence="2">Mtf2-like C-terminal domain-containing protein</fullName>
    </recommendedName>
</protein>
<comment type="caution">
    <text evidence="3">The sequence shown here is derived from an EMBL/GenBank/DDBJ whole genome shotgun (WGS) entry which is preliminary data.</text>
</comment>
<evidence type="ECO:0000313" key="3">
    <source>
        <dbReference type="EMBL" id="KAG7192398.1"/>
    </source>
</evidence>
<name>A0A9P7V6Q7_9ASCO</name>
<feature type="compositionally biased region" description="Polar residues" evidence="1">
    <location>
        <begin position="95"/>
        <end position="106"/>
    </location>
</feature>
<gene>
    <name evidence="3" type="ORF">KQ657_001797</name>
</gene>
<evidence type="ECO:0000256" key="1">
    <source>
        <dbReference type="SAM" id="MobiDB-lite"/>
    </source>
</evidence>
<dbReference type="GO" id="GO:0005739">
    <property type="term" value="C:mitochondrion"/>
    <property type="evidence" value="ECO:0007669"/>
    <property type="project" value="InterPro"/>
</dbReference>
<dbReference type="AlphaFoldDB" id="A0A9P7V6Q7"/>
<dbReference type="RefSeq" id="XP_043047948.1">
    <property type="nucleotide sequence ID" value="XM_043192580.1"/>
</dbReference>
<evidence type="ECO:0000259" key="2">
    <source>
        <dbReference type="Pfam" id="PF19189"/>
    </source>
</evidence>
<dbReference type="Proteomes" id="UP000790833">
    <property type="component" value="Unassembled WGS sequence"/>
</dbReference>
<accession>A0A9P7V6Q7</accession>
<reference evidence="3" key="1">
    <citation type="submission" date="2021-03" db="EMBL/GenBank/DDBJ databases">
        <authorList>
            <person name="Palmer J.M."/>
        </authorList>
    </citation>
    <scope>NUCLEOTIDE SEQUENCE</scope>
    <source>
        <strain evidence="3">ARV_011</strain>
    </source>
</reference>
<dbReference type="GeneID" id="66115171"/>
<dbReference type="InterPro" id="IPR043837">
    <property type="entry name" value="Mtf2-like_C"/>
</dbReference>
<evidence type="ECO:0000313" key="4">
    <source>
        <dbReference type="Proteomes" id="UP000790833"/>
    </source>
</evidence>
<dbReference type="OrthoDB" id="4084661at2759"/>